<dbReference type="EMBL" id="JAHLFM010000008">
    <property type="protein sequence ID" value="MBU3830615.1"/>
    <property type="molecule type" value="Genomic_DNA"/>
</dbReference>
<reference evidence="1" key="2">
    <citation type="submission" date="2021-04" db="EMBL/GenBank/DDBJ databases">
        <authorList>
            <person name="Gilroy R."/>
        </authorList>
    </citation>
    <scope>NUCLEOTIDE SEQUENCE</scope>
    <source>
        <strain evidence="1">A5-1222</strain>
    </source>
</reference>
<reference evidence="1" key="1">
    <citation type="journal article" date="2021" name="PeerJ">
        <title>Extensive microbial diversity within the chicken gut microbiome revealed by metagenomics and culture.</title>
        <authorList>
            <person name="Gilroy R."/>
            <person name="Ravi A."/>
            <person name="Getino M."/>
            <person name="Pursley I."/>
            <person name="Horton D.L."/>
            <person name="Alikhan N.F."/>
            <person name="Baker D."/>
            <person name="Gharbi K."/>
            <person name="Hall N."/>
            <person name="Watson M."/>
            <person name="Adriaenssens E.M."/>
            <person name="Foster-Nyarko E."/>
            <person name="Jarju S."/>
            <person name="Secka A."/>
            <person name="Antonio M."/>
            <person name="Oren A."/>
            <person name="Chaudhuri R.R."/>
            <person name="La Ragione R."/>
            <person name="Hildebrand F."/>
            <person name="Pallen M.J."/>
        </authorList>
    </citation>
    <scope>NUCLEOTIDE SEQUENCE</scope>
    <source>
        <strain evidence="1">A5-1222</strain>
    </source>
</reference>
<protein>
    <submittedName>
        <fullName evidence="1">Uncharacterized protein</fullName>
    </submittedName>
</protein>
<organism evidence="1 2">
    <name type="scientific">Candidatus Ureaplasma intestinipullorum</name>
    <dbReference type="NCBI Taxonomy" id="2838770"/>
    <lineage>
        <taxon>Bacteria</taxon>
        <taxon>Bacillati</taxon>
        <taxon>Mycoplasmatota</taxon>
        <taxon>Mycoplasmoidales</taxon>
        <taxon>Mycoplasmoidaceae</taxon>
        <taxon>Ureaplasma</taxon>
    </lineage>
</organism>
<dbReference type="Proteomes" id="UP000824247">
    <property type="component" value="Unassembled WGS sequence"/>
</dbReference>
<proteinExistence type="predicted"/>
<comment type="caution">
    <text evidence="1">The sequence shown here is derived from an EMBL/GenBank/DDBJ whole genome shotgun (WGS) entry which is preliminary data.</text>
</comment>
<gene>
    <name evidence="1" type="ORF">H9897_00420</name>
</gene>
<accession>A0A9E2NVU7</accession>
<evidence type="ECO:0000313" key="2">
    <source>
        <dbReference type="Proteomes" id="UP000824247"/>
    </source>
</evidence>
<dbReference type="AlphaFoldDB" id="A0A9E2NVU7"/>
<sequence length="295" mass="35706">MKKIIDKSTFDKLIYKFGIDSNYQEIENFEKKIQNFKFNTTKIWNKNINEDLINKIIDDFDSWLNILKYIDKNYSWFKSIETEEIAKKIIVDGIYNKKSVFKKNFKCKEILFQITLNQKAYQKKKIIKIDFNLLDKYAIFIKQGYNDNQSSLIYSLDHSYYNNKKINIHHRKSYRDHLFAIVTLEAEPFNTCEHNISWLLETGWWPYFYKINHELKSFCIQNNLDYHFPIHVSKNNLFSMSIINFSTIDKMIENFKLEKIKFKDLEKLNTAILKQIIFIKQKIAIKYIENLLEEK</sequence>
<name>A0A9E2NVU7_9BACT</name>
<evidence type="ECO:0000313" key="1">
    <source>
        <dbReference type="EMBL" id="MBU3830615.1"/>
    </source>
</evidence>